<comment type="caution">
    <text evidence="2">The sequence shown here is derived from an EMBL/GenBank/DDBJ whole genome shotgun (WGS) entry which is preliminary data.</text>
</comment>
<protein>
    <recommendedName>
        <fullName evidence="4">Porin-like protein</fullName>
    </recommendedName>
</protein>
<dbReference type="EMBL" id="SMGG01000006">
    <property type="protein sequence ID" value="TCK59530.1"/>
    <property type="molecule type" value="Genomic_DNA"/>
</dbReference>
<name>A0A4R1K6C9_9BACT</name>
<gene>
    <name evidence="2" type="ORF">C8D98_2464</name>
</gene>
<organism evidence="2 3">
    <name type="scientific">Seleniivibrio woodruffii</name>
    <dbReference type="NCBI Taxonomy" id="1078050"/>
    <lineage>
        <taxon>Bacteria</taxon>
        <taxon>Pseudomonadati</taxon>
        <taxon>Deferribacterota</taxon>
        <taxon>Deferribacteres</taxon>
        <taxon>Deferribacterales</taxon>
        <taxon>Geovibrionaceae</taxon>
        <taxon>Seleniivibrio</taxon>
    </lineage>
</organism>
<dbReference type="Proteomes" id="UP000294614">
    <property type="component" value="Unassembled WGS sequence"/>
</dbReference>
<dbReference type="RefSeq" id="WP_132874437.1">
    <property type="nucleotide sequence ID" value="NZ_SMGG01000006.1"/>
</dbReference>
<dbReference type="OrthoDB" id="9790170at2"/>
<dbReference type="AlphaFoldDB" id="A0A4R1K6C9"/>
<evidence type="ECO:0008006" key="4">
    <source>
        <dbReference type="Google" id="ProtNLM"/>
    </source>
</evidence>
<feature type="chain" id="PRO_5020406189" description="Porin-like protein" evidence="1">
    <location>
        <begin position="20"/>
        <end position="405"/>
    </location>
</feature>
<keyword evidence="1" id="KW-0732">Signal</keyword>
<evidence type="ECO:0000256" key="1">
    <source>
        <dbReference type="SAM" id="SignalP"/>
    </source>
</evidence>
<proteinExistence type="predicted"/>
<feature type="signal peptide" evidence="1">
    <location>
        <begin position="1"/>
        <end position="19"/>
    </location>
</feature>
<reference evidence="2 3" key="1">
    <citation type="submission" date="2019-03" db="EMBL/GenBank/DDBJ databases">
        <title>Genomic Encyclopedia of Type Strains, Phase IV (KMG-IV): sequencing the most valuable type-strain genomes for metagenomic binning, comparative biology and taxonomic classification.</title>
        <authorList>
            <person name="Goeker M."/>
        </authorList>
    </citation>
    <scope>NUCLEOTIDE SEQUENCE [LARGE SCALE GENOMIC DNA]</scope>
    <source>
        <strain evidence="2 3">DSM 24984</strain>
    </source>
</reference>
<dbReference type="SUPFAM" id="SSF56935">
    <property type="entry name" value="Porins"/>
    <property type="match status" value="1"/>
</dbReference>
<sequence>MRKLLVALMMVAFAATAFAADVKFSGSYEVDGKYQRNYGLADSDVATNSYYEHDFDLWMNVQTDKDTFFKTKLELLDSTIGATHDGNNKVVYPGSDSGYAGTTQFSVQRAWLGHNFGGVLVEAGLMNSDSWGYAFADDAEGSYRVKATFDVAGGKLTVLTQKKDERGSDATKDAENDDADKYSIGYKGTFGGIMIAPKLDYDINGNGTINQETNEGADTKVIDFNLAAGGKFGAVTVETEFKYNTTSYADEATGRKDFDLYGIYANVNYNYGAGVVGFLTAYGSTDKDMNKGFDFDDDFDSTFILGDDMGLGGGDDLTGFWANALYATYDVNDKLSLMGKLAYVTSNWDAGAYEDASAWELDASATYAITKELTYYVNFGYAKVDLDASDPDPIVLVKHGLVLNF</sequence>
<evidence type="ECO:0000313" key="3">
    <source>
        <dbReference type="Proteomes" id="UP000294614"/>
    </source>
</evidence>
<accession>A0A4R1K6C9</accession>
<evidence type="ECO:0000313" key="2">
    <source>
        <dbReference type="EMBL" id="TCK59530.1"/>
    </source>
</evidence>
<keyword evidence="3" id="KW-1185">Reference proteome</keyword>